<feature type="region of interest" description="Disordered" evidence="1">
    <location>
        <begin position="347"/>
        <end position="377"/>
    </location>
</feature>
<reference evidence="2 3" key="1">
    <citation type="submission" date="2017-12" db="EMBL/GenBank/DDBJ databases">
        <title>Hemimetabolous genomes reveal molecular basis of termite eusociality.</title>
        <authorList>
            <person name="Harrison M.C."/>
            <person name="Jongepier E."/>
            <person name="Robertson H.M."/>
            <person name="Arning N."/>
            <person name="Bitard-Feildel T."/>
            <person name="Chao H."/>
            <person name="Childers C.P."/>
            <person name="Dinh H."/>
            <person name="Doddapaneni H."/>
            <person name="Dugan S."/>
            <person name="Gowin J."/>
            <person name="Greiner C."/>
            <person name="Han Y."/>
            <person name="Hu H."/>
            <person name="Hughes D.S.T."/>
            <person name="Huylmans A.-K."/>
            <person name="Kemena C."/>
            <person name="Kremer L.P.M."/>
            <person name="Lee S.L."/>
            <person name="Lopez-Ezquerra A."/>
            <person name="Mallet L."/>
            <person name="Monroy-Kuhn J.M."/>
            <person name="Moser A."/>
            <person name="Murali S.C."/>
            <person name="Muzny D.M."/>
            <person name="Otani S."/>
            <person name="Piulachs M.-D."/>
            <person name="Poelchau M."/>
            <person name="Qu J."/>
            <person name="Schaub F."/>
            <person name="Wada-Katsumata A."/>
            <person name="Worley K.C."/>
            <person name="Xie Q."/>
            <person name="Ylla G."/>
            <person name="Poulsen M."/>
            <person name="Gibbs R.A."/>
            <person name="Schal C."/>
            <person name="Richards S."/>
            <person name="Belles X."/>
            <person name="Korb J."/>
            <person name="Bornberg-Bauer E."/>
        </authorList>
    </citation>
    <scope>NUCLEOTIDE SEQUENCE [LARGE SCALE GENOMIC DNA]</scope>
    <source>
        <tissue evidence="2">Whole body</tissue>
    </source>
</reference>
<evidence type="ECO:0000313" key="3">
    <source>
        <dbReference type="Proteomes" id="UP000235965"/>
    </source>
</evidence>
<dbReference type="OrthoDB" id="1101576at2759"/>
<evidence type="ECO:0008006" key="4">
    <source>
        <dbReference type="Google" id="ProtNLM"/>
    </source>
</evidence>
<dbReference type="STRING" id="105785.A0A2J7QYW6"/>
<proteinExistence type="predicted"/>
<sequence length="377" mass="43074">DMSSDTEAIMKEKINSSQKFSLHIDESTDTSGHAQLLAYIRYIDGDVIATNFFFRKELPERATGEEVFRVTNEYVHHLSELKWKDCVSVCTDGAASMTGRVKGFVAKVRKVNPNMRCDHSLIHGEAIVAKSLPFSLKVVLDEVVKVVNLIKLRPLNSRLFSVLCQEMESEHTTPLLHTERRLSRRKVLMRIFELNEKVRAFFTVEGQEYADLFADDEWVCKLTYLCRDYVFNRISRVLSRHNIRSVGLPPNKLSSFLRPVKDSLGLRTQGVYSIPCECGKVYIGQTGRSVYMMLKEHQRHIRLKHPDRSAVVEQSIDLGHRIQLQNTSILATETRYGSHLSKSWKPLTCSLKKPPGHDGRSTRPRKSMTDSHSNTPA</sequence>
<dbReference type="CDD" id="cd10442">
    <property type="entry name" value="GIY-YIG_PLEs"/>
    <property type="match status" value="1"/>
</dbReference>
<gene>
    <name evidence="2" type="ORF">B7P43_G10211</name>
</gene>
<keyword evidence="3" id="KW-1185">Reference proteome</keyword>
<evidence type="ECO:0000256" key="1">
    <source>
        <dbReference type="SAM" id="MobiDB-lite"/>
    </source>
</evidence>
<dbReference type="AlphaFoldDB" id="A0A2J7QYW6"/>
<protein>
    <recommendedName>
        <fullName evidence="4">DUF4371 domain-containing protein</fullName>
    </recommendedName>
</protein>
<name>A0A2J7QYW6_9NEOP</name>
<dbReference type="InParanoid" id="A0A2J7QYW6"/>
<dbReference type="Proteomes" id="UP000235965">
    <property type="component" value="Unassembled WGS sequence"/>
</dbReference>
<comment type="caution">
    <text evidence="2">The sequence shown here is derived from an EMBL/GenBank/DDBJ whole genome shotgun (WGS) entry which is preliminary data.</text>
</comment>
<evidence type="ECO:0000313" key="2">
    <source>
        <dbReference type="EMBL" id="PNF33765.1"/>
    </source>
</evidence>
<dbReference type="EMBL" id="NEVH01009082">
    <property type="protein sequence ID" value="PNF33765.1"/>
    <property type="molecule type" value="Genomic_DNA"/>
</dbReference>
<dbReference type="PANTHER" id="PTHR45913">
    <property type="entry name" value="EPM2A-INTERACTING PROTEIN 1"/>
    <property type="match status" value="1"/>
</dbReference>
<accession>A0A2J7QYW6</accession>
<dbReference type="PANTHER" id="PTHR45913:SF19">
    <property type="entry name" value="LOW QUALITY PROTEIN: ZINC FINGER BED DOMAIN-CONTAINING PROTEIN 5-LIKE"/>
    <property type="match status" value="1"/>
</dbReference>
<feature type="non-terminal residue" evidence="2">
    <location>
        <position position="1"/>
    </location>
</feature>
<organism evidence="2 3">
    <name type="scientific">Cryptotermes secundus</name>
    <dbReference type="NCBI Taxonomy" id="105785"/>
    <lineage>
        <taxon>Eukaryota</taxon>
        <taxon>Metazoa</taxon>
        <taxon>Ecdysozoa</taxon>
        <taxon>Arthropoda</taxon>
        <taxon>Hexapoda</taxon>
        <taxon>Insecta</taxon>
        <taxon>Pterygota</taxon>
        <taxon>Neoptera</taxon>
        <taxon>Polyneoptera</taxon>
        <taxon>Dictyoptera</taxon>
        <taxon>Blattodea</taxon>
        <taxon>Blattoidea</taxon>
        <taxon>Termitoidae</taxon>
        <taxon>Kalotermitidae</taxon>
        <taxon>Cryptotermitinae</taxon>
        <taxon>Cryptotermes</taxon>
    </lineage>
</organism>